<feature type="domain" description="SWIRM" evidence="4">
    <location>
        <begin position="1"/>
        <end position="98"/>
    </location>
</feature>
<dbReference type="Gene3D" id="1.10.10.10">
    <property type="entry name" value="Winged helix-like DNA-binding domain superfamily/Winged helix DNA-binding domain"/>
    <property type="match status" value="1"/>
</dbReference>
<reference evidence="5" key="1">
    <citation type="submission" date="2022-07" db="EMBL/GenBank/DDBJ databases">
        <title>Phylogenomic reconstructions and comparative analyses of Kickxellomycotina fungi.</title>
        <authorList>
            <person name="Reynolds N.K."/>
            <person name="Stajich J.E."/>
            <person name="Barry K."/>
            <person name="Grigoriev I.V."/>
            <person name="Crous P."/>
            <person name="Smith M.E."/>
        </authorList>
    </citation>
    <scope>NUCLEOTIDE SEQUENCE</scope>
    <source>
        <strain evidence="5">NRRL 3115</strain>
    </source>
</reference>
<dbReference type="SUPFAM" id="SSF102712">
    <property type="entry name" value="JAB1/MPN domain"/>
    <property type="match status" value="1"/>
</dbReference>
<dbReference type="Gene3D" id="3.40.140.10">
    <property type="entry name" value="Cytidine Deaminase, domain 2"/>
    <property type="match status" value="1"/>
</dbReference>
<evidence type="ECO:0000313" key="5">
    <source>
        <dbReference type="EMBL" id="KAJ2679324.1"/>
    </source>
</evidence>
<gene>
    <name evidence="5" type="ORF">GGI25_001681</name>
</gene>
<sequence length="382" mass="43283">MEPEAKFPLDLAQVHEEERLGCSEFFQGKSSKTPSRYMHIRNHIVAEWQRTKPTYLTKIRARAGLKNCGDVNAIGRVHQFLEDSSVINVGAVRQRARRAEEAGGHTISHDVVVRRADDSYEDNSSSDTVPRKRRKARAKGRAAPSEFQLLPCHTFAQAPFLVEITAAALALMDLHAHLMYTEVIGLLGGRYHSGRLTIETAFPCQSTSTTTECEMDPRSEVSARDEFSQCGLTTVGWYHSHPLFDALPSVRDLDNQHSYQRLCIDSSPFVGFIVSPHHGFVSDIMAFYVDQNMPYRMPAEVISRGRMGGVIGEMVKLLEAHSRMLHRADLSKRFRRKEVVTVWEKLAISLRSHWSEDVRQKWDDDVAALLRPLIKRHFSGSD</sequence>
<dbReference type="InterPro" id="IPR009057">
    <property type="entry name" value="Homeodomain-like_sf"/>
</dbReference>
<dbReference type="InterPro" id="IPR007526">
    <property type="entry name" value="SWIRM"/>
</dbReference>
<organism evidence="5 6">
    <name type="scientific">Coemansia spiralis</name>
    <dbReference type="NCBI Taxonomy" id="417178"/>
    <lineage>
        <taxon>Eukaryota</taxon>
        <taxon>Fungi</taxon>
        <taxon>Fungi incertae sedis</taxon>
        <taxon>Zoopagomycota</taxon>
        <taxon>Kickxellomycotina</taxon>
        <taxon>Kickxellomycetes</taxon>
        <taxon>Kickxellales</taxon>
        <taxon>Kickxellaceae</taxon>
        <taxon>Coemansia</taxon>
    </lineage>
</organism>
<dbReference type="EMBL" id="JANBTW010000013">
    <property type="protein sequence ID" value="KAJ2679324.1"/>
    <property type="molecule type" value="Genomic_DNA"/>
</dbReference>
<evidence type="ECO:0000259" key="4">
    <source>
        <dbReference type="PROSITE" id="PS50934"/>
    </source>
</evidence>
<evidence type="ECO:0008006" key="7">
    <source>
        <dbReference type="Google" id="ProtNLM"/>
    </source>
</evidence>
<dbReference type="InterPro" id="IPR036388">
    <property type="entry name" value="WH-like_DNA-bd_sf"/>
</dbReference>
<dbReference type="Pfam" id="PF04433">
    <property type="entry name" value="SWIRM"/>
    <property type="match status" value="1"/>
</dbReference>
<proteinExistence type="predicted"/>
<dbReference type="PROSITE" id="PS50934">
    <property type="entry name" value="SWIRM"/>
    <property type="match status" value="1"/>
</dbReference>
<dbReference type="GO" id="GO:0008237">
    <property type="term" value="F:metallopeptidase activity"/>
    <property type="evidence" value="ECO:0007669"/>
    <property type="project" value="InterPro"/>
</dbReference>
<dbReference type="InterPro" id="IPR037518">
    <property type="entry name" value="MPN"/>
</dbReference>
<dbReference type="Pfam" id="PF01398">
    <property type="entry name" value="JAB"/>
    <property type="match status" value="1"/>
</dbReference>
<keyword evidence="1" id="KW-0238">DNA-binding</keyword>
<evidence type="ECO:0000259" key="3">
    <source>
        <dbReference type="PROSITE" id="PS50249"/>
    </source>
</evidence>
<comment type="caution">
    <text evidence="5">The sequence shown here is derived from an EMBL/GenBank/DDBJ whole genome shotgun (WGS) entry which is preliminary data.</text>
</comment>
<dbReference type="PROSITE" id="PS50249">
    <property type="entry name" value="MPN"/>
    <property type="match status" value="1"/>
</dbReference>
<dbReference type="InterPro" id="IPR050242">
    <property type="entry name" value="JAMM_MPN+_peptidase_M67A"/>
</dbReference>
<feature type="region of interest" description="Disordered" evidence="2">
    <location>
        <begin position="118"/>
        <end position="140"/>
    </location>
</feature>
<dbReference type="PANTHER" id="PTHR10410">
    <property type="entry name" value="EUKARYOTIC TRANSLATION INITIATION FACTOR 3 -RELATED"/>
    <property type="match status" value="1"/>
</dbReference>
<feature type="domain" description="MPN" evidence="3">
    <location>
        <begin position="162"/>
        <end position="304"/>
    </location>
</feature>
<dbReference type="SUPFAM" id="SSF46689">
    <property type="entry name" value="Homeodomain-like"/>
    <property type="match status" value="1"/>
</dbReference>
<dbReference type="AlphaFoldDB" id="A0A9W8KZX2"/>
<evidence type="ECO:0000256" key="1">
    <source>
        <dbReference type="ARBA" id="ARBA00023125"/>
    </source>
</evidence>
<accession>A0A9W8KZX2</accession>
<dbReference type="Proteomes" id="UP001151518">
    <property type="component" value="Unassembled WGS sequence"/>
</dbReference>
<name>A0A9W8KZX2_9FUNG</name>
<protein>
    <recommendedName>
        <fullName evidence="7">Myb-like, SWIRM and MPN domain-containing protein 1</fullName>
    </recommendedName>
</protein>
<dbReference type="GO" id="GO:0010468">
    <property type="term" value="P:regulation of gene expression"/>
    <property type="evidence" value="ECO:0007669"/>
    <property type="project" value="UniProtKB-ARBA"/>
</dbReference>
<dbReference type="GO" id="GO:0003677">
    <property type="term" value="F:DNA binding"/>
    <property type="evidence" value="ECO:0007669"/>
    <property type="project" value="UniProtKB-KW"/>
</dbReference>
<dbReference type="InterPro" id="IPR000555">
    <property type="entry name" value="JAMM/MPN+_dom"/>
</dbReference>
<evidence type="ECO:0000313" key="6">
    <source>
        <dbReference type="Proteomes" id="UP001151518"/>
    </source>
</evidence>
<evidence type="ECO:0000256" key="2">
    <source>
        <dbReference type="SAM" id="MobiDB-lite"/>
    </source>
</evidence>
<feature type="compositionally biased region" description="Basic residues" evidence="2">
    <location>
        <begin position="131"/>
        <end position="140"/>
    </location>
</feature>
<dbReference type="OrthoDB" id="118550at2759"/>